<dbReference type="HOGENOM" id="CLU_1900270_0_0_1"/>
<proteinExistence type="predicted"/>
<dbReference type="RefSeq" id="XP_001437291.1">
    <property type="nucleotide sequence ID" value="XM_001437254.1"/>
</dbReference>
<gene>
    <name evidence="1" type="ORF">GSPATT00007334001</name>
</gene>
<accession>A0CGH7</accession>
<evidence type="ECO:0000313" key="2">
    <source>
        <dbReference type="Proteomes" id="UP000000600"/>
    </source>
</evidence>
<dbReference type="AlphaFoldDB" id="A0CGH7"/>
<dbReference type="InParanoid" id="A0CGH7"/>
<evidence type="ECO:0000313" key="1">
    <source>
        <dbReference type="EMBL" id="CAK69894.1"/>
    </source>
</evidence>
<reference evidence="1 2" key="1">
    <citation type="journal article" date="2006" name="Nature">
        <title>Global trends of whole-genome duplications revealed by the ciliate Paramecium tetraurelia.</title>
        <authorList>
            <consortium name="Genoscope"/>
            <person name="Aury J.-M."/>
            <person name="Jaillon O."/>
            <person name="Duret L."/>
            <person name="Noel B."/>
            <person name="Jubin C."/>
            <person name="Porcel B.M."/>
            <person name="Segurens B."/>
            <person name="Daubin V."/>
            <person name="Anthouard V."/>
            <person name="Aiach N."/>
            <person name="Arnaiz O."/>
            <person name="Billaut A."/>
            <person name="Beisson J."/>
            <person name="Blanc I."/>
            <person name="Bouhouche K."/>
            <person name="Camara F."/>
            <person name="Duharcourt S."/>
            <person name="Guigo R."/>
            <person name="Gogendeau D."/>
            <person name="Katinka M."/>
            <person name="Keller A.-M."/>
            <person name="Kissmehl R."/>
            <person name="Klotz C."/>
            <person name="Koll F."/>
            <person name="Le Moue A."/>
            <person name="Lepere C."/>
            <person name="Malinsky S."/>
            <person name="Nowacki M."/>
            <person name="Nowak J.K."/>
            <person name="Plattner H."/>
            <person name="Poulain J."/>
            <person name="Ruiz F."/>
            <person name="Serrano V."/>
            <person name="Zagulski M."/>
            <person name="Dessen P."/>
            <person name="Betermier M."/>
            <person name="Weissenbach J."/>
            <person name="Scarpelli C."/>
            <person name="Schachter V."/>
            <person name="Sperling L."/>
            <person name="Meyer E."/>
            <person name="Cohen J."/>
            <person name="Wincker P."/>
        </authorList>
    </citation>
    <scope>NUCLEOTIDE SEQUENCE [LARGE SCALE GENOMIC DNA]</scope>
    <source>
        <strain evidence="1 2">Stock d4-2</strain>
    </source>
</reference>
<dbReference type="GeneID" id="5023076"/>
<sequence>MFQLVNNGIIMGEQGLDQIAFGTMTPKSVFQKSFQTIHYCIWKQLMLSAFIDFFQDKLLNQKQLVFIYIQLWIQLIEINPNTDMIEYFEIEEQKSYQKLKRKFVKLNLVSYFIQNNNQTYKIHPFVDVNLNNYF</sequence>
<organism evidence="1 2">
    <name type="scientific">Paramecium tetraurelia</name>
    <dbReference type="NCBI Taxonomy" id="5888"/>
    <lineage>
        <taxon>Eukaryota</taxon>
        <taxon>Sar</taxon>
        <taxon>Alveolata</taxon>
        <taxon>Ciliophora</taxon>
        <taxon>Intramacronucleata</taxon>
        <taxon>Oligohymenophorea</taxon>
        <taxon>Peniculida</taxon>
        <taxon>Parameciidae</taxon>
        <taxon>Paramecium</taxon>
    </lineage>
</organism>
<dbReference type="Proteomes" id="UP000000600">
    <property type="component" value="Unassembled WGS sequence"/>
</dbReference>
<dbReference type="KEGG" id="ptm:GSPATT00007334001"/>
<dbReference type="EMBL" id="CT868074">
    <property type="protein sequence ID" value="CAK69894.1"/>
    <property type="molecule type" value="Genomic_DNA"/>
</dbReference>
<protein>
    <submittedName>
        <fullName evidence="1">Uncharacterized protein</fullName>
    </submittedName>
</protein>
<name>A0CGH7_PARTE</name>
<keyword evidence="2" id="KW-1185">Reference proteome</keyword>